<keyword evidence="2" id="KW-0812">Transmembrane</keyword>
<keyword evidence="2" id="KW-0472">Membrane</keyword>
<name>A0AAU9DBT8_9BACT</name>
<keyword evidence="1" id="KW-0175">Coiled coil</keyword>
<dbReference type="EMBL" id="AP025314">
    <property type="protein sequence ID" value="BDD08275.1"/>
    <property type="molecule type" value="Genomic_DNA"/>
</dbReference>
<dbReference type="KEGG" id="fax:FUAX_07070"/>
<organism evidence="3 4">
    <name type="scientific">Fulvitalea axinellae</name>
    <dbReference type="NCBI Taxonomy" id="1182444"/>
    <lineage>
        <taxon>Bacteria</taxon>
        <taxon>Pseudomonadati</taxon>
        <taxon>Bacteroidota</taxon>
        <taxon>Cytophagia</taxon>
        <taxon>Cytophagales</taxon>
        <taxon>Persicobacteraceae</taxon>
        <taxon>Fulvitalea</taxon>
    </lineage>
</organism>
<dbReference type="RefSeq" id="WP_338393543.1">
    <property type="nucleotide sequence ID" value="NZ_AP025314.1"/>
</dbReference>
<accession>A0AAU9DBT8</accession>
<dbReference type="Proteomes" id="UP001348817">
    <property type="component" value="Chromosome"/>
</dbReference>
<evidence type="ECO:0000313" key="3">
    <source>
        <dbReference type="EMBL" id="BDD08275.1"/>
    </source>
</evidence>
<keyword evidence="4" id="KW-1185">Reference proteome</keyword>
<sequence length="357" mass="40949">MKIFSKKIERLSKLLNIVIALVLCFFLISLSGRVMRDMEDWGDKPRTSQFLNDTLIANSRAAMVALDEERALALDNKQRTEKAMDLAEANYNNAKSSYENWLKARTVIGSPTEDQAVLSRAEQLDEYHKTAQAWAKKLSGITTEIETLQKRRNAFQDKINKETKRAKDEQTEAYRAYDLKVFLGRLLIILPILLLGIYFIIKFRNHKYWPLFLGYVLFSFYSFFVGLIPYLPHYGGYVRYTVGIVLSVLLGGYGINKIRAFVAKRKEELKASTEERAKKVVSEIAEKALNEHACPSCGKDFLVKQWDKGTGKAVADFCRYCGMELFKKCKRCETENFAHLPYCSGCGDRITDEEETQ</sequence>
<protein>
    <recommendedName>
        <fullName evidence="5">Zinc ribbon domain-containing protein</fullName>
    </recommendedName>
</protein>
<feature type="transmembrane region" description="Helical" evidence="2">
    <location>
        <begin position="237"/>
        <end position="256"/>
    </location>
</feature>
<evidence type="ECO:0000313" key="4">
    <source>
        <dbReference type="Proteomes" id="UP001348817"/>
    </source>
</evidence>
<keyword evidence="2" id="KW-1133">Transmembrane helix</keyword>
<dbReference type="AlphaFoldDB" id="A0AAU9DBT8"/>
<gene>
    <name evidence="3" type="ORF">FUAX_07070</name>
</gene>
<evidence type="ECO:0000256" key="1">
    <source>
        <dbReference type="SAM" id="Coils"/>
    </source>
</evidence>
<evidence type="ECO:0000256" key="2">
    <source>
        <dbReference type="SAM" id="Phobius"/>
    </source>
</evidence>
<evidence type="ECO:0008006" key="5">
    <source>
        <dbReference type="Google" id="ProtNLM"/>
    </source>
</evidence>
<feature type="transmembrane region" description="Helical" evidence="2">
    <location>
        <begin position="182"/>
        <end position="201"/>
    </location>
</feature>
<feature type="coiled-coil region" evidence="1">
    <location>
        <begin position="138"/>
        <end position="172"/>
    </location>
</feature>
<proteinExistence type="predicted"/>
<reference evidence="3 4" key="1">
    <citation type="submission" date="2021-12" db="EMBL/GenBank/DDBJ databases">
        <title>Genome sequencing of bacteria with rrn-lacking chromosome and rrn-plasmid.</title>
        <authorList>
            <person name="Anda M."/>
            <person name="Iwasaki W."/>
        </authorList>
    </citation>
    <scope>NUCLEOTIDE SEQUENCE [LARGE SCALE GENOMIC DNA]</scope>
    <source>
        <strain evidence="3 4">DSM 100852</strain>
    </source>
</reference>
<feature type="transmembrane region" description="Helical" evidence="2">
    <location>
        <begin position="208"/>
        <end position="231"/>
    </location>
</feature>